<protein>
    <submittedName>
        <fullName evidence="2">Uncharacterized protein</fullName>
    </submittedName>
</protein>
<dbReference type="EMBL" id="CP003843">
    <property type="protein sequence ID" value="AFS82758.1"/>
    <property type="molecule type" value="Genomic_DNA"/>
</dbReference>
<dbReference type="GeneID" id="13696749"/>
<feature type="region of interest" description="Disordered" evidence="1">
    <location>
        <begin position="1"/>
        <end position="31"/>
    </location>
</feature>
<evidence type="ECO:0000256" key="1">
    <source>
        <dbReference type="SAM" id="MobiDB-lite"/>
    </source>
</evidence>
<dbReference type="AlphaFoldDB" id="K0B988"/>
<sequence>MQSAESSDTTPSDAQAPETTTVSEPQVPVDPADINAKTLTQLNTLMEESLQIYELEDQKDTVIGDLHNALKVITSFLSFSTPVHPGIFNLPSDSTVTMLPDLKLIIKLSNGKTEIKKFTDYSPEIITQIVEYVTPQLLELISAQKAYLAEKITFLRTATKQLSTISQLKENIPTISDSKEE</sequence>
<dbReference type="PATRIC" id="fig|1229909.8.peg.1038"/>
<organism evidence="2 3">
    <name type="scientific">Candidatus Nitrosopumilus sediminis</name>
    <dbReference type="NCBI Taxonomy" id="1229909"/>
    <lineage>
        <taxon>Archaea</taxon>
        <taxon>Nitrososphaerota</taxon>
        <taxon>Nitrososphaeria</taxon>
        <taxon>Nitrosopumilales</taxon>
        <taxon>Nitrosopumilaceae</taxon>
        <taxon>Nitrosopumilus</taxon>
    </lineage>
</organism>
<dbReference type="Proteomes" id="UP000006100">
    <property type="component" value="Chromosome"/>
</dbReference>
<dbReference type="HOGENOM" id="CLU_1485837_0_0_2"/>
<gene>
    <name evidence="2" type="ORF">NSED_04770</name>
</gene>
<dbReference type="OrthoDB" id="377694at2157"/>
<name>K0B988_9ARCH</name>
<evidence type="ECO:0000313" key="2">
    <source>
        <dbReference type="EMBL" id="AFS82758.1"/>
    </source>
</evidence>
<feature type="compositionally biased region" description="Polar residues" evidence="1">
    <location>
        <begin position="1"/>
        <end position="24"/>
    </location>
</feature>
<proteinExistence type="predicted"/>
<reference evidence="2 3" key="1">
    <citation type="journal article" date="2012" name="J. Bacteriol.">
        <title>Draft Genome Sequence of an Ammonia-Oxidizing Archaeon, "Candidatus Nitrosopumilus sediminis" AR2, from Svalbard in the Arctic Circle.</title>
        <authorList>
            <person name="Park S.J."/>
            <person name="Kim J.G."/>
            <person name="Jung M.Y."/>
            <person name="Kim S.J."/>
            <person name="Cha I.T."/>
            <person name="Ghai R."/>
            <person name="Martin-Cuadrado A.B."/>
            <person name="Rodriguez-Valera F."/>
            <person name="Rhee S.K."/>
        </authorList>
    </citation>
    <scope>NUCLEOTIDE SEQUENCE [LARGE SCALE GENOMIC DNA]</scope>
    <source>
        <strain evidence="2 3">AR2</strain>
    </source>
</reference>
<dbReference type="RefSeq" id="WP_014965129.1">
    <property type="nucleotide sequence ID" value="NC_018656.1"/>
</dbReference>
<keyword evidence="3" id="KW-1185">Reference proteome</keyword>
<dbReference type="KEGG" id="nir:NSED_04770"/>
<accession>K0B988</accession>
<dbReference type="STRING" id="1229909.NSED_04770"/>
<evidence type="ECO:0000313" key="3">
    <source>
        <dbReference type="Proteomes" id="UP000006100"/>
    </source>
</evidence>